<keyword evidence="3" id="KW-1185">Reference proteome</keyword>
<accession>A0AAN6UIK8</accession>
<sequence>MCRRTFPRQPSNIVSAMWRLRCDGSLAQDRGWTNGIRSIQHLRAASLIFLRIGVCVARRRLFWCFSLFPSTLSPLPRTRLRFALGALEDETMLLLDKCRLQSLPAEQAAQAVERRHHFPGTEMSRTSNPWKNSGMTWSSLASIFKHDCGRISLQVRTPDYAGKAPRQTSILLAWSLGPGHRLSVLSGSRPHPRESRPRYIHTYIRCRRPHTVLRHRQEGSRAAVSSITRTAAGQSIKQAWWKGASAIMHQAAQSHTDLLPSAEGGVARTCSHLSARSGTGLGSSWPPSNFPEAAPLPCTGLAPCTLHTRHLAGRLLGVFCWSGRCDPRVPFPWIGLLVFVPSAHREKSFLPWSNVVLLVIPLLLSLLLSCSLKIETVTHTQESANYS</sequence>
<dbReference type="EMBL" id="MU853411">
    <property type="protein sequence ID" value="KAK4133668.1"/>
    <property type="molecule type" value="Genomic_DNA"/>
</dbReference>
<comment type="caution">
    <text evidence="2">The sequence shown here is derived from an EMBL/GenBank/DDBJ whole genome shotgun (WGS) entry which is preliminary data.</text>
</comment>
<gene>
    <name evidence="2" type="ORF">BT67DRAFT_39785</name>
</gene>
<organism evidence="2 3">
    <name type="scientific">Trichocladium antarcticum</name>
    <dbReference type="NCBI Taxonomy" id="1450529"/>
    <lineage>
        <taxon>Eukaryota</taxon>
        <taxon>Fungi</taxon>
        <taxon>Dikarya</taxon>
        <taxon>Ascomycota</taxon>
        <taxon>Pezizomycotina</taxon>
        <taxon>Sordariomycetes</taxon>
        <taxon>Sordariomycetidae</taxon>
        <taxon>Sordariales</taxon>
        <taxon>Chaetomiaceae</taxon>
        <taxon>Trichocladium</taxon>
    </lineage>
</organism>
<keyword evidence="1" id="KW-0472">Membrane</keyword>
<reference evidence="2" key="1">
    <citation type="journal article" date="2023" name="Mol. Phylogenet. Evol.">
        <title>Genome-scale phylogeny and comparative genomics of the fungal order Sordariales.</title>
        <authorList>
            <person name="Hensen N."/>
            <person name="Bonometti L."/>
            <person name="Westerberg I."/>
            <person name="Brannstrom I.O."/>
            <person name="Guillou S."/>
            <person name="Cros-Aarteil S."/>
            <person name="Calhoun S."/>
            <person name="Haridas S."/>
            <person name="Kuo A."/>
            <person name="Mondo S."/>
            <person name="Pangilinan J."/>
            <person name="Riley R."/>
            <person name="LaButti K."/>
            <person name="Andreopoulos B."/>
            <person name="Lipzen A."/>
            <person name="Chen C."/>
            <person name="Yan M."/>
            <person name="Daum C."/>
            <person name="Ng V."/>
            <person name="Clum A."/>
            <person name="Steindorff A."/>
            <person name="Ohm R.A."/>
            <person name="Martin F."/>
            <person name="Silar P."/>
            <person name="Natvig D.O."/>
            <person name="Lalanne C."/>
            <person name="Gautier V."/>
            <person name="Ament-Velasquez S.L."/>
            <person name="Kruys A."/>
            <person name="Hutchinson M.I."/>
            <person name="Powell A.J."/>
            <person name="Barry K."/>
            <person name="Miller A.N."/>
            <person name="Grigoriev I.V."/>
            <person name="Debuchy R."/>
            <person name="Gladieux P."/>
            <person name="Hiltunen Thoren M."/>
            <person name="Johannesson H."/>
        </authorList>
    </citation>
    <scope>NUCLEOTIDE SEQUENCE</scope>
    <source>
        <strain evidence="2">CBS 123565</strain>
    </source>
</reference>
<name>A0AAN6UIK8_9PEZI</name>
<keyword evidence="1" id="KW-0812">Transmembrane</keyword>
<dbReference type="AlphaFoldDB" id="A0AAN6UIK8"/>
<feature type="transmembrane region" description="Helical" evidence="1">
    <location>
        <begin position="349"/>
        <end position="368"/>
    </location>
</feature>
<protein>
    <submittedName>
        <fullName evidence="2">Uncharacterized protein</fullName>
    </submittedName>
</protein>
<reference evidence="2" key="2">
    <citation type="submission" date="2023-05" db="EMBL/GenBank/DDBJ databases">
        <authorList>
            <consortium name="Lawrence Berkeley National Laboratory"/>
            <person name="Steindorff A."/>
            <person name="Hensen N."/>
            <person name="Bonometti L."/>
            <person name="Westerberg I."/>
            <person name="Brannstrom I.O."/>
            <person name="Guillou S."/>
            <person name="Cros-Aarteil S."/>
            <person name="Calhoun S."/>
            <person name="Haridas S."/>
            <person name="Kuo A."/>
            <person name="Mondo S."/>
            <person name="Pangilinan J."/>
            <person name="Riley R."/>
            <person name="Labutti K."/>
            <person name="Andreopoulos B."/>
            <person name="Lipzen A."/>
            <person name="Chen C."/>
            <person name="Yanf M."/>
            <person name="Daum C."/>
            <person name="Ng V."/>
            <person name="Clum A."/>
            <person name="Ohm R."/>
            <person name="Martin F."/>
            <person name="Silar P."/>
            <person name="Natvig D."/>
            <person name="Lalanne C."/>
            <person name="Gautier V."/>
            <person name="Ament-Velasquez S.L."/>
            <person name="Kruys A."/>
            <person name="Hutchinson M.I."/>
            <person name="Powell A.J."/>
            <person name="Barry K."/>
            <person name="Miller A.N."/>
            <person name="Grigoriev I.V."/>
            <person name="Debuchy R."/>
            <person name="Gladieux P."/>
            <person name="Thoren M.H."/>
            <person name="Johannesson H."/>
        </authorList>
    </citation>
    <scope>NUCLEOTIDE SEQUENCE</scope>
    <source>
        <strain evidence="2">CBS 123565</strain>
    </source>
</reference>
<proteinExistence type="predicted"/>
<evidence type="ECO:0000313" key="2">
    <source>
        <dbReference type="EMBL" id="KAK4133668.1"/>
    </source>
</evidence>
<dbReference type="Proteomes" id="UP001304895">
    <property type="component" value="Unassembled WGS sequence"/>
</dbReference>
<evidence type="ECO:0000256" key="1">
    <source>
        <dbReference type="SAM" id="Phobius"/>
    </source>
</evidence>
<evidence type="ECO:0000313" key="3">
    <source>
        <dbReference type="Proteomes" id="UP001304895"/>
    </source>
</evidence>
<keyword evidence="1" id="KW-1133">Transmembrane helix</keyword>